<dbReference type="EMBL" id="FOAS01000003">
    <property type="protein sequence ID" value="SEK56582.1"/>
    <property type="molecule type" value="Genomic_DNA"/>
</dbReference>
<keyword evidence="3" id="KW-1185">Reference proteome</keyword>
<keyword evidence="1" id="KW-0472">Membrane</keyword>
<accession>A0A1H7I416</accession>
<reference evidence="2 3" key="1">
    <citation type="submission" date="2016-10" db="EMBL/GenBank/DDBJ databases">
        <authorList>
            <person name="de Groot N.N."/>
        </authorList>
    </citation>
    <scope>NUCLEOTIDE SEQUENCE [LARGE SCALE GENOMIC DNA]</scope>
    <source>
        <strain evidence="2 3">JCM 19513</strain>
    </source>
</reference>
<feature type="transmembrane region" description="Helical" evidence="1">
    <location>
        <begin position="6"/>
        <end position="24"/>
    </location>
</feature>
<feature type="transmembrane region" description="Helical" evidence="1">
    <location>
        <begin position="75"/>
        <end position="93"/>
    </location>
</feature>
<proteinExistence type="predicted"/>
<protein>
    <submittedName>
        <fullName evidence="2">Uncharacterized protein</fullName>
    </submittedName>
</protein>
<feature type="transmembrane region" description="Helical" evidence="1">
    <location>
        <begin position="31"/>
        <end position="50"/>
    </location>
</feature>
<name>A0A1H7I416_9GAMM</name>
<evidence type="ECO:0000313" key="2">
    <source>
        <dbReference type="EMBL" id="SEK56582.1"/>
    </source>
</evidence>
<gene>
    <name evidence="2" type="ORF">SAMN05216214_103170</name>
</gene>
<evidence type="ECO:0000313" key="3">
    <source>
        <dbReference type="Proteomes" id="UP000185766"/>
    </source>
</evidence>
<sequence>MFWLMLGLNLLVAMLGAGILFWPGGLRALRFVLALPLVYLQWVMVPYWLLGCATFLSGDQACATWPTLLLGPLPVYQLLYGSLLLAGCMTYRLKRRQAGLANAA</sequence>
<keyword evidence="1" id="KW-0812">Transmembrane</keyword>
<organism evidence="2 3">
    <name type="scientific">Atopomonas hussainii</name>
    <dbReference type="NCBI Taxonomy" id="1429083"/>
    <lineage>
        <taxon>Bacteria</taxon>
        <taxon>Pseudomonadati</taxon>
        <taxon>Pseudomonadota</taxon>
        <taxon>Gammaproteobacteria</taxon>
        <taxon>Pseudomonadales</taxon>
        <taxon>Pseudomonadaceae</taxon>
        <taxon>Atopomonas</taxon>
    </lineage>
</organism>
<dbReference type="AlphaFoldDB" id="A0A1H7I416"/>
<evidence type="ECO:0000256" key="1">
    <source>
        <dbReference type="SAM" id="Phobius"/>
    </source>
</evidence>
<dbReference type="Proteomes" id="UP000185766">
    <property type="component" value="Unassembled WGS sequence"/>
</dbReference>
<keyword evidence="1" id="KW-1133">Transmembrane helix</keyword>
<dbReference type="STRING" id="1429083.GCA_001885685_03367"/>
<dbReference type="RefSeq" id="WP_074865348.1">
    <property type="nucleotide sequence ID" value="NZ_FOAS01000003.1"/>
</dbReference>